<evidence type="ECO:0000313" key="4">
    <source>
        <dbReference type="Proteomes" id="UP000195602"/>
    </source>
</evidence>
<dbReference type="Proteomes" id="UP000195602">
    <property type="component" value="Unassembled WGS sequence"/>
</dbReference>
<dbReference type="InterPro" id="IPR013636">
    <property type="entry name" value="ARMH3_C"/>
</dbReference>
<sequence>MDLSNSTSDGSPEVKLQKIFANDLSDDDFCESLTSLLTKGAKTATVNASVQLIFRYGVSLICDPDFPTESGFRATEIDYRGSVPEEDLTQQNGHSTQAPVDDGDDITSLAEKEDAKSLKNRNIDSISEARNSSDNSPMIADELDITSRVSEEHENSNEANGVQASVKESLPENKTTDYASIEKVAHVLKLWFRCIRKTSSELKIDLLGSIFGLPGTKHALTERDLYRLLATTKLVMEEATVQSTNAYLTALKELILLTHETLFSIFYAMTLESSNQNSNKFLVIKSLVHTFFQVDLSRPIDELLSITNSSKTLEDHAEDKKAGSLRLSYDTLMRLYTIYYTLANCPINLLLVDKMSLSLDITTLSNVSANVYTNRITSKDFSSREMHLQINSRVVPLLTANFNYYYQLQPDLLDQHLSRVSFFGWITGHRLIPGSYMATDTISSVTKFPHYVKGTDKSDPFLHETEEFEWLKKKEKVGDAKNSEYAVSSPTYLVISLMMYQLVQNASFVTYLTHPRKTRVPLLDIWLCVSSYVHHYLYKSRVNVFGARISNLILLKLTSTKSDALTALRDYKIDENVWKLCHHRSPPISLSIENSKKSALLYIIDIIQIDLRFNLNKRLDIDNCKITLCILYQILLFCQKNPFDDLRSYCWSELFKALVQFLKFVYKHFNEEDTKYVVEEVFAIFEISLGPPFSELMAKPSDNWIFGSHFVKSLSYDLLYTLLENYHSIFNIFGKFIIKRDNFARVTQCLQDIGEKLSVNESRERDMNEVTKLLEELSSLSNVESTVRIEKYNYAATFKYFDKYQGYIDFEKQTELIEIFILVYGNTWTS</sequence>
<dbReference type="EMBL" id="LYUB02000024">
    <property type="protein sequence ID" value="OVF05177.1"/>
    <property type="molecule type" value="Genomic_DNA"/>
</dbReference>
<dbReference type="SMART" id="SM01158">
    <property type="entry name" value="DUF1741"/>
    <property type="match status" value="1"/>
</dbReference>
<feature type="domain" description="Armadillo-like helical" evidence="2">
    <location>
        <begin position="591"/>
        <end position="787"/>
    </location>
</feature>
<evidence type="ECO:0000259" key="2">
    <source>
        <dbReference type="SMART" id="SM01158"/>
    </source>
</evidence>
<dbReference type="KEGG" id="clus:A9F13_24g00825"/>
<feature type="region of interest" description="Disordered" evidence="1">
    <location>
        <begin position="83"/>
        <end position="105"/>
    </location>
</feature>
<reference evidence="3 4" key="1">
    <citation type="submission" date="2017-04" db="EMBL/GenBank/DDBJ databases">
        <title>Draft genome of the yeast Clavispora lusitaniae type strain CBS 6936.</title>
        <authorList>
            <person name="Durrens P."/>
            <person name="Klopp C."/>
            <person name="Biteau N."/>
            <person name="Fitton-Ouhabi V."/>
            <person name="Dementhon K."/>
            <person name="Accoceberry I."/>
            <person name="Sherman D.J."/>
            <person name="Noel T."/>
        </authorList>
    </citation>
    <scope>NUCLEOTIDE SEQUENCE [LARGE SCALE GENOMIC DNA]</scope>
    <source>
        <strain evidence="3 4">CBS 6936</strain>
    </source>
</reference>
<protein>
    <recommendedName>
        <fullName evidence="2">Armadillo-like helical domain-containing protein</fullName>
    </recommendedName>
</protein>
<feature type="region of interest" description="Disordered" evidence="1">
    <location>
        <begin position="149"/>
        <end position="168"/>
    </location>
</feature>
<comment type="caution">
    <text evidence="3">The sequence shown here is derived from an EMBL/GenBank/DDBJ whole genome shotgun (WGS) entry which is preliminary data.</text>
</comment>
<proteinExistence type="predicted"/>
<dbReference type="AlphaFoldDB" id="A0AA91PVE3"/>
<gene>
    <name evidence="3" type="ORF">A9F13_24g00825</name>
</gene>
<organism evidence="3 4">
    <name type="scientific">Clavispora lusitaniae</name>
    <name type="common">Candida lusitaniae</name>
    <dbReference type="NCBI Taxonomy" id="36911"/>
    <lineage>
        <taxon>Eukaryota</taxon>
        <taxon>Fungi</taxon>
        <taxon>Dikarya</taxon>
        <taxon>Ascomycota</taxon>
        <taxon>Saccharomycotina</taxon>
        <taxon>Pichiomycetes</taxon>
        <taxon>Metschnikowiaceae</taxon>
        <taxon>Clavispora</taxon>
    </lineage>
</organism>
<evidence type="ECO:0000256" key="1">
    <source>
        <dbReference type="SAM" id="MobiDB-lite"/>
    </source>
</evidence>
<feature type="compositionally biased region" description="Polar residues" evidence="1">
    <location>
        <begin position="89"/>
        <end position="98"/>
    </location>
</feature>
<name>A0AA91PVE3_CLALS</name>
<accession>A0AA91PVE3</accession>
<evidence type="ECO:0000313" key="3">
    <source>
        <dbReference type="EMBL" id="OVF05177.1"/>
    </source>
</evidence>